<evidence type="ECO:0000313" key="5">
    <source>
        <dbReference type="Proteomes" id="UP000199060"/>
    </source>
</evidence>
<dbReference type="Pfam" id="PF13458">
    <property type="entry name" value="Peripla_BP_6"/>
    <property type="match status" value="1"/>
</dbReference>
<dbReference type="AlphaFoldDB" id="A0A1G6XQU0"/>
<dbReference type="EMBL" id="FNAC01000063">
    <property type="protein sequence ID" value="SDD79686.1"/>
    <property type="molecule type" value="Genomic_DNA"/>
</dbReference>
<dbReference type="InterPro" id="IPR051010">
    <property type="entry name" value="BCAA_transport"/>
</dbReference>
<keyword evidence="2" id="KW-0732">Signal</keyword>
<comment type="similarity">
    <text evidence="1">Belongs to the leucine-binding protein family.</text>
</comment>
<evidence type="ECO:0000313" key="4">
    <source>
        <dbReference type="EMBL" id="SDD79686.1"/>
    </source>
</evidence>
<evidence type="ECO:0000256" key="1">
    <source>
        <dbReference type="ARBA" id="ARBA00010062"/>
    </source>
</evidence>
<keyword evidence="5" id="KW-1185">Reference proteome</keyword>
<evidence type="ECO:0000259" key="3">
    <source>
        <dbReference type="Pfam" id="PF13458"/>
    </source>
</evidence>
<dbReference type="PANTHER" id="PTHR30483">
    <property type="entry name" value="LEUCINE-SPECIFIC-BINDING PROTEIN"/>
    <property type="match status" value="1"/>
</dbReference>
<evidence type="ECO:0000256" key="2">
    <source>
        <dbReference type="ARBA" id="ARBA00022729"/>
    </source>
</evidence>
<reference evidence="5" key="1">
    <citation type="submission" date="2016-10" db="EMBL/GenBank/DDBJ databases">
        <authorList>
            <person name="Varghese N."/>
            <person name="Submissions S."/>
        </authorList>
    </citation>
    <scope>NUCLEOTIDE SEQUENCE [LARGE SCALE GENOMIC DNA]</scope>
    <source>
        <strain evidence="5">DSM 23095</strain>
    </source>
</reference>
<accession>A0A1G6XQU0</accession>
<name>A0A1G6XQU0_9BACT</name>
<dbReference type="Gene3D" id="3.40.50.2300">
    <property type="match status" value="2"/>
</dbReference>
<proteinExistence type="inferred from homology"/>
<organism evidence="4 5">
    <name type="scientific">Algoriphagus faecimaris</name>
    <dbReference type="NCBI Taxonomy" id="686796"/>
    <lineage>
        <taxon>Bacteria</taxon>
        <taxon>Pseudomonadati</taxon>
        <taxon>Bacteroidota</taxon>
        <taxon>Cytophagia</taxon>
        <taxon>Cytophagales</taxon>
        <taxon>Cyclobacteriaceae</taxon>
        <taxon>Algoriphagus</taxon>
    </lineage>
</organism>
<protein>
    <submittedName>
        <fullName evidence="4">Amino acid/amide ABC transporter substrate-binding protein, HAAT family</fullName>
    </submittedName>
</protein>
<dbReference type="OrthoDB" id="827062at2"/>
<dbReference type="PANTHER" id="PTHR30483:SF6">
    <property type="entry name" value="PERIPLASMIC BINDING PROTEIN OF ABC TRANSPORTER FOR NATURAL AMINO ACIDS"/>
    <property type="match status" value="1"/>
</dbReference>
<feature type="domain" description="Leucine-binding protein" evidence="3">
    <location>
        <begin position="20"/>
        <end position="361"/>
    </location>
</feature>
<dbReference type="InterPro" id="IPR028081">
    <property type="entry name" value="Leu-bd"/>
</dbReference>
<dbReference type="Proteomes" id="UP000199060">
    <property type="component" value="Unassembled WGS sequence"/>
</dbReference>
<dbReference type="STRING" id="686796.SAMN04488104_10632"/>
<dbReference type="SUPFAM" id="SSF53822">
    <property type="entry name" value="Periplasmic binding protein-like I"/>
    <property type="match status" value="1"/>
</dbReference>
<gene>
    <name evidence="4" type="ORF">SAMN04488104_10632</name>
</gene>
<dbReference type="RefSeq" id="WP_087941424.1">
    <property type="nucleotide sequence ID" value="NZ_MSSX01000079.1"/>
</dbReference>
<sequence length="403" mass="45651">MGFRFFLKPIFEQKSTMTSPIKIGFLQPYSSLYPYYAEHLLTGFFLGFDRDPFRQNDIQFIPYFTESGSGTKCAEGIKKLIHIDKVDMISGLISYAALPEILPLLESYNKLGFFFDMGENIPHFDYLGDHAFFSSNQLWQSEFALGKWASKQFGSPIGMIMPMYEAGYHLHSSFNQGVSMGSGGNILLKVIDSTKMNPHLVLPAPAIAEMKTGNPSVVHALFSGPSGLQFLNDWHQAGLNKEIPLIVNENMVYDEWLSDVRHLGLELFTASTYDPRNESKENKRFVQKFRAIAGQDTNMYALLGYEGGLVFKELFSFLQKKDFDKVKSLLKTEKVRGPRGERNFYPESGFSIPEIDVLKVKTSNTSIDRLVVESGKGLLYNESIFKDIREATPSGWKNPYMCI</sequence>
<dbReference type="InterPro" id="IPR028082">
    <property type="entry name" value="Peripla_BP_I"/>
</dbReference>